<organism evidence="3 4">
    <name type="scientific">Phytophthora cactorum</name>
    <dbReference type="NCBI Taxonomy" id="29920"/>
    <lineage>
        <taxon>Eukaryota</taxon>
        <taxon>Sar</taxon>
        <taxon>Stramenopiles</taxon>
        <taxon>Oomycota</taxon>
        <taxon>Peronosporomycetes</taxon>
        <taxon>Peronosporales</taxon>
        <taxon>Peronosporaceae</taxon>
        <taxon>Phytophthora</taxon>
    </lineage>
</organism>
<dbReference type="Proteomes" id="UP000760860">
    <property type="component" value="Unassembled WGS sequence"/>
</dbReference>
<dbReference type="VEuPathDB" id="FungiDB:PC110_g538"/>
<proteinExistence type="predicted"/>
<keyword evidence="1" id="KW-0175">Coiled coil</keyword>
<name>A0A8T1I1H7_9STRA</name>
<reference evidence="3" key="1">
    <citation type="submission" date="2018-05" db="EMBL/GenBank/DDBJ databases">
        <title>Effector identification in a new, highly contiguous assembly of the strawberry crown rot pathogen Phytophthora cactorum.</title>
        <authorList>
            <person name="Armitage A.D."/>
            <person name="Nellist C.F."/>
            <person name="Bates H."/>
            <person name="Vickerstaff R.J."/>
            <person name="Harrison R.J."/>
        </authorList>
    </citation>
    <scope>NUCLEOTIDE SEQUENCE</scope>
    <source>
        <strain evidence="3">P421</strain>
    </source>
</reference>
<gene>
    <name evidence="3" type="ORF">PC129_g10925</name>
</gene>
<dbReference type="EMBL" id="RCMV01000373">
    <property type="protein sequence ID" value="KAG3218261.1"/>
    <property type="molecule type" value="Genomic_DNA"/>
</dbReference>
<feature type="coiled-coil region" evidence="1">
    <location>
        <begin position="247"/>
        <end position="378"/>
    </location>
</feature>
<dbReference type="Gene3D" id="3.10.20.90">
    <property type="entry name" value="Phosphatidylinositol 3-kinase Catalytic Subunit, Chain A, domain 1"/>
    <property type="match status" value="1"/>
</dbReference>
<comment type="caution">
    <text evidence="3">The sequence shown here is derived from an EMBL/GenBank/DDBJ whole genome shotgun (WGS) entry which is preliminary data.</text>
</comment>
<sequence>MPDIMDGWTQKPWSVTEEMWKRKAKGLEDQYQRLLSDHQDLRLEKAKMMGELRVLQRYKETAEDTISREVASRKVEHKDKVSATTKLEQYIKKYERECERVFALERENAFLMEQVSDIKGETEKRLDLLKELEDSQKRNARMKEKLREMEVVGIEHENTILELKEKNQKLKRKLAATEEDAADKAEEAKNFAVRLAAVESAWESARGQNKTALHELKKRESLSKELENVKSETKHASYRIHALDVEVETAQSKLRQKDRTIEELREKNALFKKEVTRLNARVEDLSASLVATRELIEEKDAEIERKTGQLRSKKTEVKTLERIDDSSKDRIEDLVCQVSELQQQLLDTQKEYLRKVKKDELTREKQRARDRAEITKELETMHKPRRCKNCNETFTNKSNTSLSCSFHPGRFVARKYPLEGYQWSCCQKRELSSRPSSRSDRDGDENAMQRQLGAVISVKMRVNVKVHGLQFVVPCGEGGQTCRWLGLAVAQRYALAAPHGRCRTREDAHIKQGFFLPAAVVKTNGLVLRPEKRIVDVCKDNETLTVQLQQEVPVNEIGTPQFTAWTTNAFFPSQNRVDIPDSADAKADTKKPAASSTSTKQLTSEDQGADAEAKGDGTASSAEEMKQYARAEMLQQVNSGQFLSDMEVEAAFLYDWSRFHPEEIEKDSRERELLQELLLSCFSELNAGYMHYATGSSELTYGMNGAEFAHFLHECELARLHDVNGQNTVEKVVSQCLRHDTLVAMHDRGTLSRVGYIHALLRVVQAVSSTKDSFSEVLDAILKTQVLPTITRLTSGPFRDHSHHDKMVAIFQEAKPKLLKLYAKYAQEHAPKLALRKKSDDPEADEASVATPQPISSTWPLLLSAVGLRSMLYDCGMFCSGTPEEQEALFDRAVEQSFSGMREVERIDDRMVVFSEFLEVTARVALAVLESENELPPRDAIKLALEAVRSLPLKVEAPKARK</sequence>
<evidence type="ECO:0000256" key="2">
    <source>
        <dbReference type="SAM" id="MobiDB-lite"/>
    </source>
</evidence>
<feature type="region of interest" description="Disordered" evidence="2">
    <location>
        <begin position="576"/>
        <end position="623"/>
    </location>
</feature>
<dbReference type="AlphaFoldDB" id="A0A8T1I1H7"/>
<evidence type="ECO:0000313" key="3">
    <source>
        <dbReference type="EMBL" id="KAG3218261.1"/>
    </source>
</evidence>
<accession>A0A8T1I1H7</accession>
<dbReference type="VEuPathDB" id="FungiDB:PC110_g539"/>
<evidence type="ECO:0000313" key="4">
    <source>
        <dbReference type="Proteomes" id="UP000760860"/>
    </source>
</evidence>
<evidence type="ECO:0000256" key="1">
    <source>
        <dbReference type="SAM" id="Coils"/>
    </source>
</evidence>
<feature type="coiled-coil region" evidence="1">
    <location>
        <begin position="87"/>
        <end position="187"/>
    </location>
</feature>
<protein>
    <submittedName>
        <fullName evidence="3">Uncharacterized protein</fullName>
    </submittedName>
</protein>
<feature type="coiled-coil region" evidence="1">
    <location>
        <begin position="17"/>
        <end position="44"/>
    </location>
</feature>